<dbReference type="RefSeq" id="XP_040746491.1">
    <property type="nucleotide sequence ID" value="XM_040892210.1"/>
</dbReference>
<dbReference type="AlphaFoldDB" id="A0A1Y1WHU9"/>
<accession>A0A1Y1WHU9</accession>
<gene>
    <name evidence="1" type="ORF">DL89DRAFT_88755</name>
</gene>
<name>A0A1Y1WHU9_9FUNG</name>
<evidence type="ECO:0000313" key="2">
    <source>
        <dbReference type="Proteomes" id="UP000193922"/>
    </source>
</evidence>
<organism evidence="1 2">
    <name type="scientific">Linderina pennispora</name>
    <dbReference type="NCBI Taxonomy" id="61395"/>
    <lineage>
        <taxon>Eukaryota</taxon>
        <taxon>Fungi</taxon>
        <taxon>Fungi incertae sedis</taxon>
        <taxon>Zoopagomycota</taxon>
        <taxon>Kickxellomycotina</taxon>
        <taxon>Kickxellomycetes</taxon>
        <taxon>Kickxellales</taxon>
        <taxon>Kickxellaceae</taxon>
        <taxon>Linderina</taxon>
    </lineage>
</organism>
<evidence type="ECO:0000313" key="1">
    <source>
        <dbReference type="EMBL" id="ORX73151.1"/>
    </source>
</evidence>
<dbReference type="GeneID" id="63808858"/>
<reference evidence="1 2" key="1">
    <citation type="submission" date="2016-07" db="EMBL/GenBank/DDBJ databases">
        <title>Pervasive Adenine N6-methylation of Active Genes in Fungi.</title>
        <authorList>
            <consortium name="DOE Joint Genome Institute"/>
            <person name="Mondo S.J."/>
            <person name="Dannebaum R.O."/>
            <person name="Kuo R.C."/>
            <person name="Labutti K."/>
            <person name="Haridas S."/>
            <person name="Kuo A."/>
            <person name="Salamov A."/>
            <person name="Ahrendt S.R."/>
            <person name="Lipzen A."/>
            <person name="Sullivan W."/>
            <person name="Andreopoulos W.B."/>
            <person name="Clum A."/>
            <person name="Lindquist E."/>
            <person name="Daum C."/>
            <person name="Ramamoorthy G.K."/>
            <person name="Gryganskyi A."/>
            <person name="Culley D."/>
            <person name="Magnuson J.K."/>
            <person name="James T.Y."/>
            <person name="O'Malley M.A."/>
            <person name="Stajich J.E."/>
            <person name="Spatafora J.W."/>
            <person name="Visel A."/>
            <person name="Grigoriev I.V."/>
        </authorList>
    </citation>
    <scope>NUCLEOTIDE SEQUENCE [LARGE SCALE GENOMIC DNA]</scope>
    <source>
        <strain evidence="1 2">ATCC 12442</strain>
    </source>
</reference>
<dbReference type="EMBL" id="MCFD01000002">
    <property type="protein sequence ID" value="ORX73151.1"/>
    <property type="molecule type" value="Genomic_DNA"/>
</dbReference>
<dbReference type="Proteomes" id="UP000193922">
    <property type="component" value="Unassembled WGS sequence"/>
</dbReference>
<comment type="caution">
    <text evidence="1">The sequence shown here is derived from an EMBL/GenBank/DDBJ whole genome shotgun (WGS) entry which is preliminary data.</text>
</comment>
<sequence length="173" mass="19191">MLTSTACQCLGSKAQVQTALLSTLSGSRRLSIWEKTTKSCCSTTTSGQRLPGGRGWGSTGCLTVTDIPCSLGTGSPWFAQARSRWRGGYFQCFWNHPKGGIAKLINRPRFVFLPQRNIKSRLEHSGCPRQRKQFFSQSLFSIDKSLLLQPLRLPGIPLVPTFHSITAFYQHIG</sequence>
<protein>
    <submittedName>
        <fullName evidence="1">Uncharacterized protein</fullName>
    </submittedName>
</protein>
<keyword evidence="2" id="KW-1185">Reference proteome</keyword>
<proteinExistence type="predicted"/>